<dbReference type="OrthoDB" id="1421278at2759"/>
<protein>
    <recommendedName>
        <fullName evidence="3">Reverse transcriptase domain-containing protein</fullName>
    </recommendedName>
</protein>
<evidence type="ECO:0000313" key="1">
    <source>
        <dbReference type="EMBL" id="GBN41579.1"/>
    </source>
</evidence>
<dbReference type="EMBL" id="BGPR01009679">
    <property type="protein sequence ID" value="GBN41579.1"/>
    <property type="molecule type" value="Genomic_DNA"/>
</dbReference>
<evidence type="ECO:0000313" key="2">
    <source>
        <dbReference type="Proteomes" id="UP000499080"/>
    </source>
</evidence>
<reference evidence="1 2" key="1">
    <citation type="journal article" date="2019" name="Sci. Rep.">
        <title>Orb-weaving spider Araneus ventricosus genome elucidates the spidroin gene catalogue.</title>
        <authorList>
            <person name="Kono N."/>
            <person name="Nakamura H."/>
            <person name="Ohtoshi R."/>
            <person name="Moran D.A.P."/>
            <person name="Shinohara A."/>
            <person name="Yoshida Y."/>
            <person name="Fujiwara M."/>
            <person name="Mori M."/>
            <person name="Tomita M."/>
            <person name="Arakawa K."/>
        </authorList>
    </citation>
    <scope>NUCLEOTIDE SEQUENCE [LARGE SCALE GENOMIC DNA]</scope>
</reference>
<evidence type="ECO:0008006" key="3">
    <source>
        <dbReference type="Google" id="ProtNLM"/>
    </source>
</evidence>
<comment type="caution">
    <text evidence="1">The sequence shown here is derived from an EMBL/GenBank/DDBJ whole genome shotgun (WGS) entry which is preliminary data.</text>
</comment>
<organism evidence="1 2">
    <name type="scientific">Araneus ventricosus</name>
    <name type="common">Orbweaver spider</name>
    <name type="synonym">Epeira ventricosa</name>
    <dbReference type="NCBI Taxonomy" id="182803"/>
    <lineage>
        <taxon>Eukaryota</taxon>
        <taxon>Metazoa</taxon>
        <taxon>Ecdysozoa</taxon>
        <taxon>Arthropoda</taxon>
        <taxon>Chelicerata</taxon>
        <taxon>Arachnida</taxon>
        <taxon>Araneae</taxon>
        <taxon>Araneomorphae</taxon>
        <taxon>Entelegynae</taxon>
        <taxon>Araneoidea</taxon>
        <taxon>Araneidae</taxon>
        <taxon>Araneus</taxon>
    </lineage>
</organism>
<dbReference type="Proteomes" id="UP000499080">
    <property type="component" value="Unassembled WGS sequence"/>
</dbReference>
<gene>
    <name evidence="1" type="ORF">AVEN_113660_1</name>
</gene>
<keyword evidence="2" id="KW-1185">Reference proteome</keyword>
<sequence>MIVVAESVQGISKQLAIVSDFCRGFGLELNIRKCKSVLLRRARDCMVMDTTAKKSVEGKEIPHVPVEGAMKYLGVEFTPLKGPRMFGLEGRLRTMLERIGASCTGLKPDQRVERLSTYAVSRLLHQLKYCHIPGVVLVSLDRIRVGFSFRGRGELFIALAISR</sequence>
<name>A0A4Y2NSC3_ARAVE</name>
<dbReference type="AlphaFoldDB" id="A0A4Y2NSC3"/>
<proteinExistence type="predicted"/>
<accession>A0A4Y2NSC3</accession>